<sequence length="813" mass="89928">MQHKTPLNSPPTPTMADHFARFSSMLESARDLTIEAAVSASTRLTETPSAKRPQEISKLLNSRNEREVLSGMKCVISLVSRGEDGVQYFADVVKNVTLLNPRVRALVMVYIQKYAEREPDTALLSINSVQKALGDKSPRNRAASIRTLGGIQIPEIASLLILCIRRTVMDPLPIVRAATALAIGKAYEIEGVNRKQLLKDLLVLLGDALPVVVGPAIKVFVQLKLAMAKSLLASMSMTKIWTPIHSNFRMYVRMLAELDAWSMAMMIDLLVEYARRFLPRPTVVFSNGTQMDLPGTAHGFASLGSNYSCTYDPDLSLFLLALEPMSHNDSPQVVLASLRALILLGTPRHIIDFGFPDALVRSSLLATDTLTRLYSLQCISVLALASPEIFRGHTRKFFISGNDSSSIAECKIYIMLCLFAPENGKIIMLELKYNAFSQNVDIARAAVKAIGRCSQTSPEWADKVLRWCIAETTTAASSPVMAELLTVIRYLLQQKQGADLDENQLIKTLYKLSVVLSATDQQADAAAKSSIIWIIGEFTEATKNLLGPDVVRRSLKTFVHEPEKVRYELLMLAAKSYLYEIRTVGAKTPDSIVGKMFHHIVHLCRYDSSFATRDRVRMLEQLFEDVDNHQLATLFLQVPKPAPVFSKYENSATSTLSAYLISPEWADPDTLPPKTIRKETTPQAPRFKGINSESFMDKSGSALAISSDNIGSGFSAPISAAKNQLQSLDEFFGNEEESEESHSETESDEDTSEEDEDSEEESDEEETEQASETEAVSENEYLSSEESDESDDSEVALVQDSKNGKASHAYNSD</sequence>
<keyword evidence="5" id="KW-0472">Membrane</keyword>
<evidence type="ECO:0000256" key="2">
    <source>
        <dbReference type="ARBA" id="ARBA00006613"/>
    </source>
</evidence>
<evidence type="ECO:0000313" key="9">
    <source>
        <dbReference type="Proteomes" id="UP001338582"/>
    </source>
</evidence>
<dbReference type="Gene3D" id="1.25.10.10">
    <property type="entry name" value="Leucine-rich Repeat Variant"/>
    <property type="match status" value="1"/>
</dbReference>
<evidence type="ECO:0000256" key="1">
    <source>
        <dbReference type="ARBA" id="ARBA00004308"/>
    </source>
</evidence>
<evidence type="ECO:0000313" key="8">
    <source>
        <dbReference type="EMBL" id="WPK27370.1"/>
    </source>
</evidence>
<dbReference type="AlphaFoldDB" id="A0AAX4HFK1"/>
<proteinExistence type="inferred from homology"/>
<dbReference type="KEGG" id="asau:88175816"/>
<feature type="compositionally biased region" description="Acidic residues" evidence="6">
    <location>
        <begin position="746"/>
        <end position="794"/>
    </location>
</feature>
<dbReference type="GO" id="GO:0030117">
    <property type="term" value="C:membrane coat"/>
    <property type="evidence" value="ECO:0007669"/>
    <property type="project" value="InterPro"/>
</dbReference>
<evidence type="ECO:0000259" key="7">
    <source>
        <dbReference type="Pfam" id="PF01602"/>
    </source>
</evidence>
<evidence type="ECO:0000256" key="5">
    <source>
        <dbReference type="ARBA" id="ARBA00023136"/>
    </source>
</evidence>
<dbReference type="PANTHER" id="PTHR11134">
    <property type="entry name" value="ADAPTOR COMPLEX SUBUNIT BETA FAMILY MEMBER"/>
    <property type="match status" value="1"/>
</dbReference>
<feature type="domain" description="Clathrin/coatomer adaptor adaptin-like N-terminal" evidence="7">
    <location>
        <begin position="52"/>
        <end position="625"/>
    </location>
</feature>
<comment type="similarity">
    <text evidence="2">Belongs to the adaptor complexes large subunit family.</text>
</comment>
<protein>
    <recommendedName>
        <fullName evidence="7">Clathrin/coatomer adaptor adaptin-like N-terminal domain-containing protein</fullName>
    </recommendedName>
</protein>
<evidence type="ECO:0000256" key="3">
    <source>
        <dbReference type="ARBA" id="ARBA00022448"/>
    </source>
</evidence>
<organism evidence="8 9">
    <name type="scientific">Australozyma saopauloensis</name>
    <dbReference type="NCBI Taxonomy" id="291208"/>
    <lineage>
        <taxon>Eukaryota</taxon>
        <taxon>Fungi</taxon>
        <taxon>Dikarya</taxon>
        <taxon>Ascomycota</taxon>
        <taxon>Saccharomycotina</taxon>
        <taxon>Pichiomycetes</taxon>
        <taxon>Metschnikowiaceae</taxon>
        <taxon>Australozyma</taxon>
    </lineage>
</organism>
<dbReference type="InterPro" id="IPR016024">
    <property type="entry name" value="ARM-type_fold"/>
</dbReference>
<dbReference type="GO" id="GO:0006886">
    <property type="term" value="P:intracellular protein transport"/>
    <property type="evidence" value="ECO:0007669"/>
    <property type="project" value="InterPro"/>
</dbReference>
<evidence type="ECO:0000256" key="4">
    <source>
        <dbReference type="ARBA" id="ARBA00022927"/>
    </source>
</evidence>
<dbReference type="InterPro" id="IPR002553">
    <property type="entry name" value="Clathrin/coatomer_adapt-like_N"/>
</dbReference>
<dbReference type="GeneID" id="88175816"/>
<dbReference type="Pfam" id="PF01602">
    <property type="entry name" value="Adaptin_N"/>
    <property type="match status" value="1"/>
</dbReference>
<dbReference type="GO" id="GO:0012505">
    <property type="term" value="C:endomembrane system"/>
    <property type="evidence" value="ECO:0007669"/>
    <property type="project" value="UniProtKB-SubCell"/>
</dbReference>
<evidence type="ECO:0000256" key="6">
    <source>
        <dbReference type="SAM" id="MobiDB-lite"/>
    </source>
</evidence>
<gene>
    <name evidence="8" type="ORF">PUMCH_004756</name>
</gene>
<dbReference type="InterPro" id="IPR026739">
    <property type="entry name" value="AP_beta"/>
</dbReference>
<reference evidence="8 9" key="1">
    <citation type="submission" date="2023-10" db="EMBL/GenBank/DDBJ databases">
        <title>Draft Genome Sequence of Candida saopaulonensis from a very Premature Infant with Sepsis.</title>
        <authorList>
            <person name="Ning Y."/>
            <person name="Dai R."/>
            <person name="Xiao M."/>
            <person name="Xu Y."/>
            <person name="Yan Q."/>
            <person name="Zhang L."/>
        </authorList>
    </citation>
    <scope>NUCLEOTIDE SEQUENCE [LARGE SCALE GENOMIC DNA]</scope>
    <source>
        <strain evidence="8 9">19XY460</strain>
    </source>
</reference>
<keyword evidence="9" id="KW-1185">Reference proteome</keyword>
<feature type="region of interest" description="Disordered" evidence="6">
    <location>
        <begin position="670"/>
        <end position="692"/>
    </location>
</feature>
<keyword evidence="4" id="KW-0653">Protein transport</keyword>
<dbReference type="RefSeq" id="XP_062879748.1">
    <property type="nucleotide sequence ID" value="XM_063023678.1"/>
</dbReference>
<dbReference type="InterPro" id="IPR011989">
    <property type="entry name" value="ARM-like"/>
</dbReference>
<keyword evidence="3" id="KW-0813">Transport</keyword>
<accession>A0AAX4HFK1</accession>
<dbReference type="GO" id="GO:0016192">
    <property type="term" value="P:vesicle-mediated transport"/>
    <property type="evidence" value="ECO:0007669"/>
    <property type="project" value="InterPro"/>
</dbReference>
<feature type="region of interest" description="Disordered" evidence="6">
    <location>
        <begin position="733"/>
        <end position="813"/>
    </location>
</feature>
<name>A0AAX4HFK1_9ASCO</name>
<comment type="subcellular location">
    <subcellularLocation>
        <location evidence="1">Endomembrane system</location>
    </subcellularLocation>
</comment>
<dbReference type="SUPFAM" id="SSF48371">
    <property type="entry name" value="ARM repeat"/>
    <property type="match status" value="1"/>
</dbReference>
<dbReference type="Proteomes" id="UP001338582">
    <property type="component" value="Chromosome 6"/>
</dbReference>
<dbReference type="EMBL" id="CP138899">
    <property type="protein sequence ID" value="WPK27370.1"/>
    <property type="molecule type" value="Genomic_DNA"/>
</dbReference>